<keyword evidence="6" id="KW-0472">Membrane</keyword>
<name>A0A126UW11_9RHOB</name>
<comment type="subcellular location">
    <subcellularLocation>
        <location evidence="1">Membrane</location>
    </subcellularLocation>
</comment>
<feature type="region of interest" description="Disordered" evidence="5">
    <location>
        <begin position="814"/>
        <end position="859"/>
    </location>
</feature>
<gene>
    <name evidence="10" type="ORF">RC74_02355</name>
</gene>
<dbReference type="InterPro" id="IPR051310">
    <property type="entry name" value="MCP_chemotaxis"/>
</dbReference>
<evidence type="ECO:0000259" key="9">
    <source>
        <dbReference type="PROSITE" id="PS50885"/>
    </source>
</evidence>
<evidence type="ECO:0000256" key="2">
    <source>
        <dbReference type="ARBA" id="ARBA00022500"/>
    </source>
</evidence>
<dbReference type="CDD" id="cd06225">
    <property type="entry name" value="HAMP"/>
    <property type="match status" value="1"/>
</dbReference>
<dbReference type="SUPFAM" id="SSF58104">
    <property type="entry name" value="Methyl-accepting chemotaxis protein (MCP) signaling domain"/>
    <property type="match status" value="1"/>
</dbReference>
<dbReference type="Proteomes" id="UP000070371">
    <property type="component" value="Chromosome"/>
</dbReference>
<feature type="domain" description="HAMP" evidence="9">
    <location>
        <begin position="509"/>
        <end position="561"/>
    </location>
</feature>
<evidence type="ECO:0000259" key="8">
    <source>
        <dbReference type="PROSITE" id="PS50111"/>
    </source>
</evidence>
<dbReference type="GO" id="GO:0007165">
    <property type="term" value="P:signal transduction"/>
    <property type="evidence" value="ECO:0007669"/>
    <property type="project" value="UniProtKB-KW"/>
</dbReference>
<accession>A0A126UW11</accession>
<dbReference type="InterPro" id="IPR035965">
    <property type="entry name" value="PAS-like_dom_sf"/>
</dbReference>
<feature type="signal peptide" evidence="7">
    <location>
        <begin position="1"/>
        <end position="33"/>
    </location>
</feature>
<feature type="domain" description="HAMP" evidence="9">
    <location>
        <begin position="199"/>
        <end position="252"/>
    </location>
</feature>
<keyword evidence="6" id="KW-0812">Transmembrane</keyword>
<dbReference type="InterPro" id="IPR004089">
    <property type="entry name" value="MCPsignal_dom"/>
</dbReference>
<keyword evidence="2" id="KW-0145">Chemotaxis</keyword>
<dbReference type="NCBIfam" id="TIGR00229">
    <property type="entry name" value="sensory_box"/>
    <property type="match status" value="1"/>
</dbReference>
<organism evidence="10 11">
    <name type="scientific">Falsihalocynthiibacter arcticus</name>
    <dbReference type="NCBI Taxonomy" id="1579316"/>
    <lineage>
        <taxon>Bacteria</taxon>
        <taxon>Pseudomonadati</taxon>
        <taxon>Pseudomonadota</taxon>
        <taxon>Alphaproteobacteria</taxon>
        <taxon>Rhodobacterales</taxon>
        <taxon>Roseobacteraceae</taxon>
        <taxon>Falsihalocynthiibacter</taxon>
    </lineage>
</organism>
<dbReference type="PRINTS" id="PR00260">
    <property type="entry name" value="CHEMTRNSDUCR"/>
</dbReference>
<dbReference type="STRING" id="1579316.RC74_02355"/>
<dbReference type="Pfam" id="PF00015">
    <property type="entry name" value="MCPsignal"/>
    <property type="match status" value="1"/>
</dbReference>
<evidence type="ECO:0000256" key="4">
    <source>
        <dbReference type="PROSITE-ProRule" id="PRU00284"/>
    </source>
</evidence>
<dbReference type="Gene3D" id="1.10.287.950">
    <property type="entry name" value="Methyl-accepting chemotaxis protein"/>
    <property type="match status" value="1"/>
</dbReference>
<dbReference type="GO" id="GO:0004888">
    <property type="term" value="F:transmembrane signaling receptor activity"/>
    <property type="evidence" value="ECO:0007669"/>
    <property type="project" value="InterPro"/>
</dbReference>
<comment type="similarity">
    <text evidence="3">Belongs to the methyl-accepting chemotaxis (MCP) protein family.</text>
</comment>
<protein>
    <recommendedName>
        <fullName evidence="12">Chemotaxis protein</fullName>
    </recommendedName>
</protein>
<dbReference type="AlphaFoldDB" id="A0A126UW11"/>
<feature type="transmembrane region" description="Helical" evidence="6">
    <location>
        <begin position="180"/>
        <end position="201"/>
    </location>
</feature>
<reference evidence="10 11" key="1">
    <citation type="submission" date="2016-02" db="EMBL/GenBank/DDBJ databases">
        <title>Complete genome sequence of Halocynthiibacter arcticus PAMC 20958t from arctic marine sediment.</title>
        <authorList>
            <person name="Lee Y.M."/>
            <person name="Baek K."/>
            <person name="Lee H.K."/>
            <person name="Shin S.C."/>
        </authorList>
    </citation>
    <scope>NUCLEOTIDE SEQUENCE [LARGE SCALE GENOMIC DNA]</scope>
    <source>
        <strain evidence="10">PAMC 20958</strain>
    </source>
</reference>
<evidence type="ECO:0000256" key="3">
    <source>
        <dbReference type="ARBA" id="ARBA00029447"/>
    </source>
</evidence>
<dbReference type="Pfam" id="PF00672">
    <property type="entry name" value="HAMP"/>
    <property type="match status" value="1"/>
</dbReference>
<keyword evidence="11" id="KW-1185">Reference proteome</keyword>
<dbReference type="Gene3D" id="6.10.340.10">
    <property type="match status" value="1"/>
</dbReference>
<proteinExistence type="inferred from homology"/>
<evidence type="ECO:0000256" key="6">
    <source>
        <dbReference type="SAM" id="Phobius"/>
    </source>
</evidence>
<dbReference type="PANTHER" id="PTHR43531">
    <property type="entry name" value="PROTEIN ICFG"/>
    <property type="match status" value="1"/>
</dbReference>
<evidence type="ECO:0000256" key="7">
    <source>
        <dbReference type="SAM" id="SignalP"/>
    </source>
</evidence>
<dbReference type="KEGG" id="hat:RC74_02355"/>
<dbReference type="SUPFAM" id="SSF158472">
    <property type="entry name" value="HAMP domain-like"/>
    <property type="match status" value="1"/>
</dbReference>
<sequence>MKVISIFKNLKGTTRTVFFRVSAIVALCTAAVAGTMTALSLDAQYNVARENTKELAINLTSFSAVQSAGSIRFANPQALETIIQGAVQSSGDSALEAIVLDAKGEVLYTYLGQEVSVSDLKNLATKAMETGKIETAGDGFYVAVPSLFGKDSSVVGVVAMLWSPDPAISHIADLQKKTNLIAGIVFLVALVIVSILLRGFLSKPLVRHRTAMDDVAHGNYTIEVPNLKRKDEIGDIARTLEDFRTTLLEAEATSRESLFKGAAFESSSSAMLMVDQDLTINYINSAFSKIMMANQENLSSKLKKLNPSEIVGKHFSIFHGEGSGAESIPEDSDNLPHISDIVMGETRVEQSINDVVDVNGNSIGRVIEWKDVTEERLNQAILTSLDSSQVRVEFNADGELVKANENFCSSYGSEETQLLGHHCRDVFAETSEISGEERDYWPALSKGKPFFGQFECSIPSGESLIFDGSFSPVTGRQGNVNRLVFIGTDVTTTQREIQRAEEQRKVSTKEQDAVVEGLRAGLNSLSKGDLTASIEIEFSPQYEQLRSDFNEAIDALRKAMGSVVENSEMIRGETNEISKAADDLSRRTETQAATLEQTAAALDEMTSSVSSAAEGAGIARKMVIEARDNAEASGEVVREAVAAMSEIASSSQQISKITSVIDEIAFQTNLLALNAGVEAANAGDAGRGFAVVATEVRDLAQRSSQAASEINALISASEGHVKRGVQLVDQTGDALRGIFDRVSEISTHVGEIAVSADEQSRGLAEINIAVNQLDQVTQQNAAMFEETTAASHALTSEAENLATTMAQFLLSREGEAARRPPQMQKNEVQRPAEEPTANVRMVGNGGQVLSSTAESWEDF</sequence>
<dbReference type="Gene3D" id="3.30.450.20">
    <property type="entry name" value="PAS domain"/>
    <property type="match status" value="2"/>
</dbReference>
<keyword evidence="4" id="KW-0807">Transducer</keyword>
<dbReference type="PROSITE" id="PS50885">
    <property type="entry name" value="HAMP"/>
    <property type="match status" value="2"/>
</dbReference>
<dbReference type="SMART" id="SM00304">
    <property type="entry name" value="HAMP"/>
    <property type="match status" value="2"/>
</dbReference>
<feature type="compositionally biased region" description="Polar residues" evidence="5">
    <location>
        <begin position="847"/>
        <end position="859"/>
    </location>
</feature>
<dbReference type="InterPro" id="IPR000014">
    <property type="entry name" value="PAS"/>
</dbReference>
<dbReference type="SMART" id="SM00091">
    <property type="entry name" value="PAS"/>
    <property type="match status" value="2"/>
</dbReference>
<evidence type="ECO:0000256" key="1">
    <source>
        <dbReference type="ARBA" id="ARBA00004370"/>
    </source>
</evidence>
<dbReference type="PROSITE" id="PS50111">
    <property type="entry name" value="CHEMOTAXIS_TRANSDUC_2"/>
    <property type="match status" value="1"/>
</dbReference>
<dbReference type="CDD" id="cd11386">
    <property type="entry name" value="MCP_signal"/>
    <property type="match status" value="1"/>
</dbReference>
<dbReference type="GO" id="GO:0016020">
    <property type="term" value="C:membrane"/>
    <property type="evidence" value="ECO:0007669"/>
    <property type="project" value="UniProtKB-SubCell"/>
</dbReference>
<dbReference type="SUPFAM" id="SSF55785">
    <property type="entry name" value="PYP-like sensor domain (PAS domain)"/>
    <property type="match status" value="1"/>
</dbReference>
<keyword evidence="6" id="KW-1133">Transmembrane helix</keyword>
<dbReference type="PANTHER" id="PTHR43531:SF11">
    <property type="entry name" value="METHYL-ACCEPTING CHEMOTAXIS PROTEIN 3"/>
    <property type="match status" value="1"/>
</dbReference>
<dbReference type="GO" id="GO:0006935">
    <property type="term" value="P:chemotaxis"/>
    <property type="evidence" value="ECO:0007669"/>
    <property type="project" value="UniProtKB-KW"/>
</dbReference>
<keyword evidence="7" id="KW-0732">Signal</keyword>
<evidence type="ECO:0008006" key="12">
    <source>
        <dbReference type="Google" id="ProtNLM"/>
    </source>
</evidence>
<dbReference type="CDD" id="cd00130">
    <property type="entry name" value="PAS"/>
    <property type="match status" value="1"/>
</dbReference>
<evidence type="ECO:0000256" key="5">
    <source>
        <dbReference type="SAM" id="MobiDB-lite"/>
    </source>
</evidence>
<feature type="domain" description="Methyl-accepting transducer" evidence="8">
    <location>
        <begin position="566"/>
        <end position="795"/>
    </location>
</feature>
<evidence type="ECO:0000313" key="11">
    <source>
        <dbReference type="Proteomes" id="UP000070371"/>
    </source>
</evidence>
<evidence type="ECO:0000313" key="10">
    <source>
        <dbReference type="EMBL" id="AML50261.1"/>
    </source>
</evidence>
<dbReference type="Pfam" id="PF13426">
    <property type="entry name" value="PAS_9"/>
    <property type="match status" value="1"/>
</dbReference>
<dbReference type="InterPro" id="IPR004090">
    <property type="entry name" value="Chemotax_Me-accpt_rcpt"/>
</dbReference>
<dbReference type="FunFam" id="1.10.287.950:FF:000001">
    <property type="entry name" value="Methyl-accepting chemotaxis sensory transducer"/>
    <property type="match status" value="1"/>
</dbReference>
<dbReference type="SMART" id="SM00283">
    <property type="entry name" value="MA"/>
    <property type="match status" value="1"/>
</dbReference>
<dbReference type="InterPro" id="IPR003660">
    <property type="entry name" value="HAMP_dom"/>
</dbReference>
<dbReference type="OrthoDB" id="354287at2"/>
<dbReference type="EMBL" id="CP014327">
    <property type="protein sequence ID" value="AML50261.1"/>
    <property type="molecule type" value="Genomic_DNA"/>
</dbReference>
<feature type="chain" id="PRO_5007443388" description="Chemotaxis protein" evidence="7">
    <location>
        <begin position="34"/>
        <end position="859"/>
    </location>
</feature>
<dbReference type="RefSeq" id="WP_052274942.1">
    <property type="nucleotide sequence ID" value="NZ_CP014327.1"/>
</dbReference>